<dbReference type="eggNOG" id="KOG0682">
    <property type="taxonomic scope" value="Eukaryota"/>
</dbReference>
<dbReference type="HOGENOM" id="CLU_2054328_0_0_1"/>
<dbReference type="Pfam" id="PF00909">
    <property type="entry name" value="Ammonium_transp"/>
    <property type="match status" value="1"/>
</dbReference>
<proteinExistence type="inferred from homology"/>
<keyword evidence="3" id="KW-0813">Transport</keyword>
<keyword evidence="11" id="KW-1185">Reference proteome</keyword>
<dbReference type="SUPFAM" id="SSF111352">
    <property type="entry name" value="Ammonium transporter"/>
    <property type="match status" value="1"/>
</dbReference>
<dbReference type="GO" id="GO:0008519">
    <property type="term" value="F:ammonium channel activity"/>
    <property type="evidence" value="ECO:0007669"/>
    <property type="project" value="InterPro"/>
</dbReference>
<keyword evidence="7" id="KW-0924">Ammonia transport</keyword>
<dbReference type="OrthoDB" id="534912at2759"/>
<evidence type="ECO:0000256" key="3">
    <source>
        <dbReference type="ARBA" id="ARBA00022448"/>
    </source>
</evidence>
<dbReference type="PANTHER" id="PTHR43029">
    <property type="entry name" value="AMMONIUM TRANSPORTER MEP2"/>
    <property type="match status" value="1"/>
</dbReference>
<keyword evidence="4 8" id="KW-0812">Transmembrane</keyword>
<gene>
    <name evidence="10" type="ORF">F443_03373</name>
</gene>
<accession>V9FTJ1</accession>
<dbReference type="InterPro" id="IPR029020">
    <property type="entry name" value="Ammonium/urea_transptr"/>
</dbReference>
<dbReference type="Proteomes" id="UP000018721">
    <property type="component" value="Unassembled WGS sequence"/>
</dbReference>
<sequence>MGGLLTGLFATPEVNPTIKGGAFYGHGMQFVYQLVANSVAAAYVFSATLIILVILKYTVGLRINEEKEAHGIDISYHGGLAYDYSHHGDQSDHGPKTVQFKPPEMSFEAAFMKADPAEQV</sequence>
<evidence type="ECO:0000313" key="10">
    <source>
        <dbReference type="EMBL" id="ETI53722.1"/>
    </source>
</evidence>
<evidence type="ECO:0000256" key="7">
    <source>
        <dbReference type="ARBA" id="ARBA00023177"/>
    </source>
</evidence>
<protein>
    <recommendedName>
        <fullName evidence="9">Ammonium transporter AmtB-like domain-containing protein</fullName>
    </recommendedName>
</protein>
<evidence type="ECO:0000256" key="6">
    <source>
        <dbReference type="ARBA" id="ARBA00023136"/>
    </source>
</evidence>
<comment type="subcellular location">
    <subcellularLocation>
        <location evidence="1">Membrane</location>
        <topology evidence="1">Multi-pass membrane protein</topology>
    </subcellularLocation>
</comment>
<feature type="domain" description="Ammonium transporter AmtB-like" evidence="9">
    <location>
        <begin position="1"/>
        <end position="82"/>
    </location>
</feature>
<evidence type="ECO:0000256" key="8">
    <source>
        <dbReference type="SAM" id="Phobius"/>
    </source>
</evidence>
<organism evidence="10 11">
    <name type="scientific">Phytophthora nicotianae P1569</name>
    <dbReference type="NCBI Taxonomy" id="1317065"/>
    <lineage>
        <taxon>Eukaryota</taxon>
        <taxon>Sar</taxon>
        <taxon>Stramenopiles</taxon>
        <taxon>Oomycota</taxon>
        <taxon>Peronosporomycetes</taxon>
        <taxon>Peronosporales</taxon>
        <taxon>Peronosporaceae</taxon>
        <taxon>Phytophthora</taxon>
    </lineage>
</organism>
<dbReference type="EMBL" id="ANIZ01000641">
    <property type="protein sequence ID" value="ETI53722.1"/>
    <property type="molecule type" value="Genomic_DNA"/>
</dbReference>
<evidence type="ECO:0000256" key="5">
    <source>
        <dbReference type="ARBA" id="ARBA00022989"/>
    </source>
</evidence>
<dbReference type="PANTHER" id="PTHR43029:SF10">
    <property type="entry name" value="AMMONIUM TRANSPORTER MEP2"/>
    <property type="match status" value="1"/>
</dbReference>
<evidence type="ECO:0000313" key="11">
    <source>
        <dbReference type="Proteomes" id="UP000018721"/>
    </source>
</evidence>
<evidence type="ECO:0000256" key="4">
    <source>
        <dbReference type="ARBA" id="ARBA00022692"/>
    </source>
</evidence>
<reference evidence="10 11" key="1">
    <citation type="submission" date="2013-11" db="EMBL/GenBank/DDBJ databases">
        <title>The Genome Sequence of Phytophthora parasitica P1569.</title>
        <authorList>
            <consortium name="The Broad Institute Genomics Platform"/>
            <person name="Russ C."/>
            <person name="Tyler B."/>
            <person name="Panabieres F."/>
            <person name="Shan W."/>
            <person name="Tripathy S."/>
            <person name="Grunwald N."/>
            <person name="Machado M."/>
            <person name="Johnson C.S."/>
            <person name="Arredondo F."/>
            <person name="Hong C."/>
            <person name="Coffey M."/>
            <person name="Young S.K."/>
            <person name="Zeng Q."/>
            <person name="Gargeya S."/>
            <person name="Fitzgerald M."/>
            <person name="Abouelleil A."/>
            <person name="Alvarado L."/>
            <person name="Chapman S.B."/>
            <person name="Gainer-Dewar J."/>
            <person name="Goldberg J."/>
            <person name="Griggs A."/>
            <person name="Gujja S."/>
            <person name="Hansen M."/>
            <person name="Howarth C."/>
            <person name="Imamovic A."/>
            <person name="Ireland A."/>
            <person name="Larimer J."/>
            <person name="McCowan C."/>
            <person name="Murphy C."/>
            <person name="Pearson M."/>
            <person name="Poon T.W."/>
            <person name="Priest M."/>
            <person name="Roberts A."/>
            <person name="Saif S."/>
            <person name="Shea T."/>
            <person name="Sykes S."/>
            <person name="Wortman J."/>
            <person name="Nusbaum C."/>
            <person name="Birren B."/>
        </authorList>
    </citation>
    <scope>NUCLEOTIDE SEQUENCE [LARGE SCALE GENOMIC DNA]</scope>
    <source>
        <strain evidence="10 11">P1569</strain>
    </source>
</reference>
<keyword evidence="5 8" id="KW-1133">Transmembrane helix</keyword>
<name>V9FTJ1_PHYNI</name>
<evidence type="ECO:0000259" key="9">
    <source>
        <dbReference type="Pfam" id="PF00909"/>
    </source>
</evidence>
<evidence type="ECO:0000256" key="2">
    <source>
        <dbReference type="ARBA" id="ARBA00005887"/>
    </source>
</evidence>
<dbReference type="AlphaFoldDB" id="V9FTJ1"/>
<dbReference type="InterPro" id="IPR024041">
    <property type="entry name" value="NH4_transpt_AmtB-like_dom"/>
</dbReference>
<feature type="transmembrane region" description="Helical" evidence="8">
    <location>
        <begin position="40"/>
        <end position="59"/>
    </location>
</feature>
<comment type="caution">
    <text evidence="10">The sequence shown here is derived from an EMBL/GenBank/DDBJ whole genome shotgun (WGS) entry which is preliminary data.</text>
</comment>
<keyword evidence="6 8" id="KW-0472">Membrane</keyword>
<dbReference type="Gene3D" id="1.10.3430.10">
    <property type="entry name" value="Ammonium transporter AmtB like domains"/>
    <property type="match status" value="1"/>
</dbReference>
<dbReference type="GO" id="GO:0005886">
    <property type="term" value="C:plasma membrane"/>
    <property type="evidence" value="ECO:0007669"/>
    <property type="project" value="TreeGrafter"/>
</dbReference>
<dbReference type="InterPro" id="IPR001905">
    <property type="entry name" value="Ammonium_transpt"/>
</dbReference>
<comment type="similarity">
    <text evidence="2">Belongs to the ammonia transporter channel (TC 1.A.11.2) family.</text>
</comment>
<evidence type="ECO:0000256" key="1">
    <source>
        <dbReference type="ARBA" id="ARBA00004141"/>
    </source>
</evidence>